<reference evidence="1 2" key="1">
    <citation type="submission" date="2019-12" db="EMBL/GenBank/DDBJ databases">
        <title>Hybrid Genome Assemblies of two High G+C Isolates from Undergraduate Microbiology Courses.</title>
        <authorList>
            <person name="Ne Ville C.J."/>
            <person name="Enright D."/>
            <person name="Hernandez I."/>
            <person name="Dodsworth J."/>
            <person name="Orwin P.M."/>
        </authorList>
    </citation>
    <scope>NUCLEOTIDE SEQUENCE [LARGE SCALE GENOMIC DNA]</scope>
    <source>
        <strain evidence="1 2">CSUSB</strain>
    </source>
</reference>
<dbReference type="Proteomes" id="UP000425817">
    <property type="component" value="Chromosome"/>
</dbReference>
<evidence type="ECO:0000313" key="1">
    <source>
        <dbReference type="EMBL" id="QGW83543.1"/>
    </source>
</evidence>
<evidence type="ECO:0000313" key="2">
    <source>
        <dbReference type="Proteomes" id="UP000425817"/>
    </source>
</evidence>
<proteinExistence type="predicted"/>
<accession>A0A6I6HL48</accession>
<protein>
    <submittedName>
        <fullName evidence="1">Uncharacterized protein</fullName>
    </submittedName>
</protein>
<sequence>MKDKTTRPTDDDPAFDVAWSLFCTLHDSPSPERAEELIRWLGVNPGNICALDDVLTLWALTGAALIKPSMDEALREGGRLQ</sequence>
<dbReference type="EMBL" id="CP046622">
    <property type="protein sequence ID" value="QGW83543.1"/>
    <property type="molecule type" value="Genomic_DNA"/>
</dbReference>
<name>A0A6I6HL48_VARPD</name>
<dbReference type="OrthoDB" id="8857102at2"/>
<dbReference type="AlphaFoldDB" id="A0A6I6HL48"/>
<gene>
    <name evidence="1" type="ORF">GOQ09_18990</name>
</gene>
<dbReference type="RefSeq" id="WP_157614940.1">
    <property type="nucleotide sequence ID" value="NZ_CP046622.1"/>
</dbReference>
<organism evidence="1 2">
    <name type="scientific">Variovorax paradoxus</name>
    <dbReference type="NCBI Taxonomy" id="34073"/>
    <lineage>
        <taxon>Bacteria</taxon>
        <taxon>Pseudomonadati</taxon>
        <taxon>Pseudomonadota</taxon>
        <taxon>Betaproteobacteria</taxon>
        <taxon>Burkholderiales</taxon>
        <taxon>Comamonadaceae</taxon>
        <taxon>Variovorax</taxon>
    </lineage>
</organism>